<dbReference type="AlphaFoldDB" id="L1NIW6"/>
<dbReference type="PATRIC" id="fig|1127696.3.peg.91"/>
<comment type="caution">
    <text evidence="1">The sequence shown here is derived from an EMBL/GenBank/DDBJ whole genome shotgun (WGS) entry which is preliminary data.</text>
</comment>
<gene>
    <name evidence="1" type="ORF">HMPREF9134_00104</name>
</gene>
<name>L1NIW6_9PORP</name>
<sequence length="40" mass="4806">MHRFVNNEYELRDEATFKKDLKAIAILQWMSSARRPTPIK</sequence>
<protein>
    <submittedName>
        <fullName evidence="1">Uncharacterized protein</fullName>
    </submittedName>
</protein>
<evidence type="ECO:0000313" key="1">
    <source>
        <dbReference type="EMBL" id="EKY03215.1"/>
    </source>
</evidence>
<evidence type="ECO:0000313" key="2">
    <source>
        <dbReference type="Proteomes" id="UP000010408"/>
    </source>
</evidence>
<reference evidence="1 2" key="1">
    <citation type="submission" date="2012-05" db="EMBL/GenBank/DDBJ databases">
        <authorList>
            <person name="Weinstock G."/>
            <person name="Sodergren E."/>
            <person name="Lobos E.A."/>
            <person name="Fulton L."/>
            <person name="Fulton R."/>
            <person name="Courtney L."/>
            <person name="Fronick C."/>
            <person name="O'Laughlin M."/>
            <person name="Godfrey J."/>
            <person name="Wilson R.M."/>
            <person name="Miner T."/>
            <person name="Farmer C."/>
            <person name="Delehaunty K."/>
            <person name="Cordes M."/>
            <person name="Minx P."/>
            <person name="Tomlinson C."/>
            <person name="Chen J."/>
            <person name="Wollam A."/>
            <person name="Pepin K.H."/>
            <person name="Bhonagiri V."/>
            <person name="Zhang X."/>
            <person name="Suruliraj S."/>
            <person name="Warren W."/>
            <person name="Mitreva M."/>
            <person name="Mardis E.R."/>
            <person name="Wilson R.K."/>
        </authorList>
    </citation>
    <scope>NUCLEOTIDE SEQUENCE [LARGE SCALE GENOMIC DNA]</scope>
    <source>
        <strain evidence="1 2">F0037</strain>
    </source>
</reference>
<accession>L1NIW6</accession>
<dbReference type="EMBL" id="AMEQ01000003">
    <property type="protein sequence ID" value="EKY03215.1"/>
    <property type="molecule type" value="Genomic_DNA"/>
</dbReference>
<proteinExistence type="predicted"/>
<dbReference type="Proteomes" id="UP000010408">
    <property type="component" value="Unassembled WGS sequence"/>
</dbReference>
<dbReference type="HOGENOM" id="CLU_3294066_0_0_10"/>
<organism evidence="1 2">
    <name type="scientific">Porphyromonas catoniae F0037</name>
    <dbReference type="NCBI Taxonomy" id="1127696"/>
    <lineage>
        <taxon>Bacteria</taxon>
        <taxon>Pseudomonadati</taxon>
        <taxon>Bacteroidota</taxon>
        <taxon>Bacteroidia</taxon>
        <taxon>Bacteroidales</taxon>
        <taxon>Porphyromonadaceae</taxon>
        <taxon>Porphyromonas</taxon>
    </lineage>
</organism>